<dbReference type="EMBL" id="JAUSUG010000028">
    <property type="protein sequence ID" value="MDQ0257464.1"/>
    <property type="molecule type" value="Genomic_DNA"/>
</dbReference>
<dbReference type="RefSeq" id="WP_307331221.1">
    <property type="nucleotide sequence ID" value="NZ_JAUSUG010000028.1"/>
</dbReference>
<organism evidence="1 2">
    <name type="scientific">Evansella vedderi</name>
    <dbReference type="NCBI Taxonomy" id="38282"/>
    <lineage>
        <taxon>Bacteria</taxon>
        <taxon>Bacillati</taxon>
        <taxon>Bacillota</taxon>
        <taxon>Bacilli</taxon>
        <taxon>Bacillales</taxon>
        <taxon>Bacillaceae</taxon>
        <taxon>Evansella</taxon>
    </lineage>
</organism>
<accession>A0ABU0A1U4</accession>
<sequence>MKYEMDVLDVETNKKRRLWIENGKVRYSEINSEHSGMYLLNTDQFEIVPGKVTLDHNISQAYLDGTGTSYVKRLLLFGFTSFVNVIEIDHERSFTDALMKSRNSLLTCPLDYVHAIRLPLSRLTDSWMRKIKLESIPIIFFSTDSLNQLEGMPWKRLLEGMFPKRILLVCEASPTVKGQSERQEIHQAWKQIVQENRMNSFFHFPPSGQAISPLLAKRIGLFPKKGVLVMGSDADYTMYERYPWEEQPIKLPDVIALKGHIVKAGKQWNLDQIEGEELTSIVPEQFLPIQDVYRYED</sequence>
<evidence type="ECO:0000313" key="2">
    <source>
        <dbReference type="Proteomes" id="UP001230005"/>
    </source>
</evidence>
<reference evidence="1 2" key="1">
    <citation type="submission" date="2023-07" db="EMBL/GenBank/DDBJ databases">
        <title>Genomic Encyclopedia of Type Strains, Phase IV (KMG-IV): sequencing the most valuable type-strain genomes for metagenomic binning, comparative biology and taxonomic classification.</title>
        <authorList>
            <person name="Goeker M."/>
        </authorList>
    </citation>
    <scope>NUCLEOTIDE SEQUENCE [LARGE SCALE GENOMIC DNA]</scope>
    <source>
        <strain evidence="1 2">DSM 9768</strain>
    </source>
</reference>
<protein>
    <submittedName>
        <fullName evidence="1">Uncharacterized protein</fullName>
    </submittedName>
</protein>
<keyword evidence="2" id="KW-1185">Reference proteome</keyword>
<dbReference type="Proteomes" id="UP001230005">
    <property type="component" value="Unassembled WGS sequence"/>
</dbReference>
<comment type="caution">
    <text evidence="1">The sequence shown here is derived from an EMBL/GenBank/DDBJ whole genome shotgun (WGS) entry which is preliminary data.</text>
</comment>
<name>A0ABU0A1U4_9BACI</name>
<evidence type="ECO:0000313" key="1">
    <source>
        <dbReference type="EMBL" id="MDQ0257464.1"/>
    </source>
</evidence>
<proteinExistence type="predicted"/>
<gene>
    <name evidence="1" type="ORF">J2S74_004922</name>
</gene>